<dbReference type="STRING" id="1267423.SAMN05216290_2964"/>
<dbReference type="Pfam" id="PF07429">
    <property type="entry name" value="Glyco_transf_56"/>
    <property type="match status" value="1"/>
</dbReference>
<dbReference type="AlphaFoldDB" id="A0A1I0QZN3"/>
<keyword evidence="4 6" id="KW-0808">Transferase</keyword>
<dbReference type="OrthoDB" id="1083028at2"/>
<dbReference type="RefSeq" id="WP_090259340.1">
    <property type="nucleotide sequence ID" value="NZ_FOIR01000002.1"/>
</dbReference>
<evidence type="ECO:0000313" key="6">
    <source>
        <dbReference type="EMBL" id="SEW33186.1"/>
    </source>
</evidence>
<keyword evidence="7" id="KW-1185">Reference proteome</keyword>
<proteinExistence type="predicted"/>
<dbReference type="EMBL" id="FOIR01000002">
    <property type="protein sequence ID" value="SEW33186.1"/>
    <property type="molecule type" value="Genomic_DNA"/>
</dbReference>
<dbReference type="GO" id="GO:0009246">
    <property type="term" value="P:enterobacterial common antigen biosynthetic process"/>
    <property type="evidence" value="ECO:0007669"/>
    <property type="project" value="InterPro"/>
</dbReference>
<keyword evidence="2" id="KW-0997">Cell inner membrane</keyword>
<organism evidence="6 7">
    <name type="scientific">Roseivirga pacifica</name>
    <dbReference type="NCBI Taxonomy" id="1267423"/>
    <lineage>
        <taxon>Bacteria</taxon>
        <taxon>Pseudomonadati</taxon>
        <taxon>Bacteroidota</taxon>
        <taxon>Cytophagia</taxon>
        <taxon>Cytophagales</taxon>
        <taxon>Roseivirgaceae</taxon>
        <taxon>Roseivirga</taxon>
    </lineage>
</organism>
<evidence type="ECO:0000313" key="7">
    <source>
        <dbReference type="Proteomes" id="UP000199437"/>
    </source>
</evidence>
<evidence type="ECO:0000256" key="2">
    <source>
        <dbReference type="ARBA" id="ARBA00022519"/>
    </source>
</evidence>
<evidence type="ECO:0000256" key="5">
    <source>
        <dbReference type="ARBA" id="ARBA00023136"/>
    </source>
</evidence>
<keyword evidence="3 6" id="KW-0328">Glycosyltransferase</keyword>
<keyword evidence="5" id="KW-0472">Membrane</keyword>
<protein>
    <submittedName>
        <fullName evidence="6">4-alpha-L-fucosyltransferase glycosyl transferase group 56</fullName>
    </submittedName>
</protein>
<evidence type="ECO:0000256" key="4">
    <source>
        <dbReference type="ARBA" id="ARBA00022679"/>
    </source>
</evidence>
<reference evidence="7" key="1">
    <citation type="submission" date="2016-10" db="EMBL/GenBank/DDBJ databases">
        <authorList>
            <person name="Varghese N."/>
            <person name="Submissions S."/>
        </authorList>
    </citation>
    <scope>NUCLEOTIDE SEQUENCE [LARGE SCALE GENOMIC DNA]</scope>
    <source>
        <strain evidence="7">CGMCC 1.12402</strain>
    </source>
</reference>
<keyword evidence="1" id="KW-1003">Cell membrane</keyword>
<gene>
    <name evidence="6" type="ORF">SAMN05216290_2964</name>
</gene>
<evidence type="ECO:0000256" key="1">
    <source>
        <dbReference type="ARBA" id="ARBA00022475"/>
    </source>
</evidence>
<dbReference type="InterPro" id="IPR009993">
    <property type="entry name" value="WecF"/>
</dbReference>
<dbReference type="GO" id="GO:0008417">
    <property type="term" value="F:fucosyltransferase activity"/>
    <property type="evidence" value="ECO:0007669"/>
    <property type="project" value="InterPro"/>
</dbReference>
<sequence>MNLHLFTDSVFVDKIIPKCEEYGEGNIFIVFSPSIKLVKSTSIYHFRSYSELKKSNINLREVKKIFVHYLGGYAVDFILDNPKLGTYFWFFWGADGYSLKGLRENVLLPKTKRNAKVASSVFSKYRRMVIRLIKQMDARKRRALKHIDYCCTWVHGDYELIKSTIPCELKFHFFSYLSAIDLFRSDVVSSDINYDDLHIMAGNSLNATNNHFELVDYIESSFNNVSRVVMPISYSGSETYKSRIKQYVAKSLLPMKYLESFMPIHEYLDIINNCDIVVFFHLRQQAANNSLSVLWMGKILVMHPDSTLFRFFSEQGLSVVSYKELKSISDLKKYDRDFHDRKERNRVILNSLFSEEEIEKMYRFLFTHK</sequence>
<evidence type="ECO:0000256" key="3">
    <source>
        <dbReference type="ARBA" id="ARBA00022676"/>
    </source>
</evidence>
<dbReference type="GeneID" id="99987648"/>
<name>A0A1I0QZN3_9BACT</name>
<accession>A0A1I0QZN3</accession>
<dbReference type="Proteomes" id="UP000199437">
    <property type="component" value="Unassembled WGS sequence"/>
</dbReference>